<sequence length="198" mass="23322">MQAAHDTASMATLYAHIRILMGMIVGLGLTHLLRHFANLIENPRRKPIYWVHLGWALSMFLYLIHFWWWEFRLGHLVQWSFNLYLFVTLYALLLYLLCACVFSDSASEYPDYREYFYARRQWFFGLLALAYAVDMADTWIKGPAYFHGFGPEFVIRNLVYIVLCVVAALTRNPWFHGAFVSLGLAYQISWIARQFETL</sequence>
<evidence type="ECO:0008006" key="4">
    <source>
        <dbReference type="Google" id="ProtNLM"/>
    </source>
</evidence>
<feature type="transmembrane region" description="Helical" evidence="1">
    <location>
        <begin position="48"/>
        <end position="69"/>
    </location>
</feature>
<feature type="transmembrane region" description="Helical" evidence="1">
    <location>
        <begin position="15"/>
        <end position="36"/>
    </location>
</feature>
<reference evidence="2 3" key="1">
    <citation type="journal article" date="2015" name="Genome Announc.">
        <title>Complete Genome Sequence of Pseudoxanthomonas suwonensis Strain J1, a Cellulose-Degrading Bacterium Isolated from Leaf- and Wood-Enriched Soil.</title>
        <authorList>
            <person name="Hou L."/>
            <person name="Jiang J."/>
            <person name="Xu Z."/>
            <person name="Zhou Y."/>
            <person name="Leung F.C."/>
        </authorList>
    </citation>
    <scope>NUCLEOTIDE SEQUENCE [LARGE SCALE GENOMIC DNA]</scope>
    <source>
        <strain evidence="2 3">J1</strain>
    </source>
</reference>
<dbReference type="KEGG" id="psuw:WQ53_00430"/>
<proteinExistence type="predicted"/>
<feature type="transmembrane region" description="Helical" evidence="1">
    <location>
        <begin position="122"/>
        <end position="141"/>
    </location>
</feature>
<keyword evidence="1" id="KW-1133">Transmembrane helix</keyword>
<accession>A0A0E3Z161</accession>
<organism evidence="2 3">
    <name type="scientific">Pseudoxanthomonas suwonensis</name>
    <dbReference type="NCBI Taxonomy" id="314722"/>
    <lineage>
        <taxon>Bacteria</taxon>
        <taxon>Pseudomonadati</taxon>
        <taxon>Pseudomonadota</taxon>
        <taxon>Gammaproteobacteria</taxon>
        <taxon>Lysobacterales</taxon>
        <taxon>Lysobacteraceae</taxon>
        <taxon>Pseudoxanthomonas</taxon>
    </lineage>
</organism>
<feature type="transmembrane region" description="Helical" evidence="1">
    <location>
        <begin position="81"/>
        <end position="102"/>
    </location>
</feature>
<evidence type="ECO:0000313" key="2">
    <source>
        <dbReference type="EMBL" id="AKC85467.1"/>
    </source>
</evidence>
<keyword evidence="3" id="KW-1185">Reference proteome</keyword>
<keyword evidence="1" id="KW-0472">Membrane</keyword>
<gene>
    <name evidence="2" type="ORF">WQ53_00430</name>
</gene>
<protein>
    <recommendedName>
        <fullName evidence="4">Transmembrane protein</fullName>
    </recommendedName>
</protein>
<dbReference type="PATRIC" id="fig|314722.6.peg.92"/>
<evidence type="ECO:0000256" key="1">
    <source>
        <dbReference type="SAM" id="Phobius"/>
    </source>
</evidence>
<feature type="transmembrane region" description="Helical" evidence="1">
    <location>
        <begin position="153"/>
        <end position="169"/>
    </location>
</feature>
<dbReference type="AlphaFoldDB" id="A0A0E3Z161"/>
<dbReference type="Proteomes" id="UP000033067">
    <property type="component" value="Chromosome"/>
</dbReference>
<name>A0A0E3Z161_9GAMM</name>
<dbReference type="EMBL" id="CP011144">
    <property type="protein sequence ID" value="AKC85467.1"/>
    <property type="molecule type" value="Genomic_DNA"/>
</dbReference>
<dbReference type="RefSeq" id="WP_052629504.1">
    <property type="nucleotide sequence ID" value="NZ_CP011144.1"/>
</dbReference>
<keyword evidence="1" id="KW-0812">Transmembrane</keyword>
<evidence type="ECO:0000313" key="3">
    <source>
        <dbReference type="Proteomes" id="UP000033067"/>
    </source>
</evidence>